<organism evidence="2 3">
    <name type="scientific">Owenia fusiformis</name>
    <name type="common">Polychaete worm</name>
    <dbReference type="NCBI Taxonomy" id="6347"/>
    <lineage>
        <taxon>Eukaryota</taxon>
        <taxon>Metazoa</taxon>
        <taxon>Spiralia</taxon>
        <taxon>Lophotrochozoa</taxon>
        <taxon>Annelida</taxon>
        <taxon>Polychaeta</taxon>
        <taxon>Sedentaria</taxon>
        <taxon>Canalipalpata</taxon>
        <taxon>Sabellida</taxon>
        <taxon>Oweniida</taxon>
        <taxon>Oweniidae</taxon>
        <taxon>Owenia</taxon>
    </lineage>
</organism>
<dbReference type="OrthoDB" id="445007at2759"/>
<dbReference type="Pfam" id="PF05721">
    <property type="entry name" value="PhyH"/>
    <property type="match status" value="1"/>
</dbReference>
<name>A0A8J1Y3S7_OWEFU</name>
<dbReference type="InterPro" id="IPR008775">
    <property type="entry name" value="Phytyl_CoA_dOase-like"/>
</dbReference>
<dbReference type="SUPFAM" id="SSF51197">
    <property type="entry name" value="Clavaminate synthase-like"/>
    <property type="match status" value="1"/>
</dbReference>
<gene>
    <name evidence="2" type="ORF">OFUS_LOCUS11440</name>
</gene>
<evidence type="ECO:0000256" key="1">
    <source>
        <dbReference type="ARBA" id="ARBA00001962"/>
    </source>
</evidence>
<comment type="caution">
    <text evidence="2">The sequence shown here is derived from an EMBL/GenBank/DDBJ whole genome shotgun (WGS) entry which is preliminary data.</text>
</comment>
<protein>
    <submittedName>
        <fullName evidence="2">Uncharacterized protein</fullName>
    </submittedName>
</protein>
<reference evidence="2" key="1">
    <citation type="submission" date="2022-03" db="EMBL/GenBank/DDBJ databases">
        <authorList>
            <person name="Martin C."/>
        </authorList>
    </citation>
    <scope>NUCLEOTIDE SEQUENCE</scope>
</reference>
<sequence>MDSDYKFDSSFQVSPEVIDDFDNNGYIILRGFLSTDELKHIQTAIEHKDGVTKHAYENDDGGDRKTRMCLWGHPGNDVTGMLARCEKLVDTSEKLLGGEVYHYHTKLMMKEPYTGGQFVWHQDYGYWYKNGILFPDLLTAFIAIDKADKTNGCLQVLKGSHRCGRVDHILVGGQTGADLERVKQIKNVLPLLHVELQPGDALLFHSNLLHKSEANTSEFRRWAFLTAFCKRSNNPTLPHHHPFYTPLEKVPNKAILECTNITDLYEKDFLNPSDDNTIVYEQK</sequence>
<dbReference type="Gene3D" id="2.60.120.620">
    <property type="entry name" value="q2cbj1_9rhob like domain"/>
    <property type="match status" value="1"/>
</dbReference>
<dbReference type="EMBL" id="CAIIXF020000006">
    <property type="protein sequence ID" value="CAH1785371.1"/>
    <property type="molecule type" value="Genomic_DNA"/>
</dbReference>
<evidence type="ECO:0000313" key="3">
    <source>
        <dbReference type="Proteomes" id="UP000749559"/>
    </source>
</evidence>
<keyword evidence="3" id="KW-1185">Reference proteome</keyword>
<dbReference type="Proteomes" id="UP000749559">
    <property type="component" value="Unassembled WGS sequence"/>
</dbReference>
<dbReference type="PANTHER" id="PTHR20883">
    <property type="entry name" value="PHYTANOYL-COA DIOXYGENASE DOMAIN CONTAINING 1"/>
    <property type="match status" value="1"/>
</dbReference>
<evidence type="ECO:0000313" key="2">
    <source>
        <dbReference type="EMBL" id="CAH1785371.1"/>
    </source>
</evidence>
<dbReference type="PANTHER" id="PTHR20883:SF51">
    <property type="entry name" value="PHYTANOYL-COA HYDROXYLASE"/>
    <property type="match status" value="1"/>
</dbReference>
<proteinExistence type="predicted"/>
<comment type="cofactor">
    <cofactor evidence="1">
        <name>Fe cation</name>
        <dbReference type="ChEBI" id="CHEBI:24875"/>
    </cofactor>
</comment>
<accession>A0A8J1Y3S7</accession>
<dbReference type="AlphaFoldDB" id="A0A8J1Y3S7"/>